<sequence length="359" mass="39446">MKKALVVMACVAVLAGCVRPTDRGQQYRDGRFERILTPVSQVVSESPRDFSLFQEQLAEVEAKSPSLVVKHQAVYQRLQAWLDAGGNVDTLAEFGLSVNQMGGGDDFGNVMFTGYFSPVIEMRHQPDALFRYPVYAKPPCDEDCPDRQAIYDGALEGLGLALGYSASRIDNFIMEVQGSGFVHFGDNDQLEYFAYGGKNGHPYVSIGKVLIENGEVAREDMSLRAIQDWVAAHDEEEVRTLLEHNPSYVFFTPKAADPVSGTAGIPLKAGASVAADRRYLPMGSVLLAEVPQLDDQGKWTGEHVLKLLMALDTGGAVKENHLDLYHGMGNKAGEQAGHYKHFGRVWKLEPLAPQMVNQP</sequence>
<evidence type="ECO:0000313" key="6">
    <source>
        <dbReference type="EMBL" id="OOF34176.1"/>
    </source>
</evidence>
<evidence type="ECO:0000256" key="3">
    <source>
        <dbReference type="ARBA" id="ARBA00023316"/>
    </source>
</evidence>
<reference evidence="7" key="1">
    <citation type="submission" date="2017-01" db="EMBL/GenBank/DDBJ databases">
        <title>Draft genome of the species Salinivibrio costicola subsp. alcaliphilus.</title>
        <authorList>
            <person name="Lopez-Hermoso C."/>
            <person name="De La Haba R."/>
            <person name="Sanchez-Porro C."/>
            <person name="Ventosa A."/>
        </authorList>
    </citation>
    <scope>NUCLEOTIDE SEQUENCE [LARGE SCALE GENOMIC DNA]</scope>
    <source>
        <strain evidence="7">CBH448</strain>
    </source>
</reference>
<dbReference type="EC" id="4.2.2.n1" evidence="4"/>
<dbReference type="PANTHER" id="PTHR30124">
    <property type="entry name" value="MEMBRANE-BOUND LYTIC MUREIN TRANSGLYCOSYLASE A"/>
    <property type="match status" value="1"/>
</dbReference>
<dbReference type="CDD" id="cd14668">
    <property type="entry name" value="mlta_B"/>
    <property type="match status" value="1"/>
</dbReference>
<gene>
    <name evidence="6" type="ORF">BZJ21_06790</name>
</gene>
<dbReference type="Pfam" id="PF06725">
    <property type="entry name" value="3D"/>
    <property type="match status" value="1"/>
</dbReference>
<dbReference type="Proteomes" id="UP000189431">
    <property type="component" value="Unassembled WGS sequence"/>
</dbReference>
<keyword evidence="3 4" id="KW-0961">Cell wall biogenesis/degradation</keyword>
<dbReference type="InterPro" id="IPR005300">
    <property type="entry name" value="MltA_B"/>
</dbReference>
<comment type="catalytic activity">
    <reaction evidence="1 4">
        <text>Exolytic cleavage of the (1-&gt;4)-beta-glycosidic linkage between N-acetylmuramic acid (MurNAc) and N-acetylglucosamine (GlcNAc) residues in peptidoglycan, from either the reducing or the non-reducing ends of the peptidoglycan chains, with concomitant formation of a 1,6-anhydrobond in the MurNAc residue.</text>
        <dbReference type="EC" id="4.2.2.n1"/>
    </reaction>
</comment>
<comment type="function">
    <text evidence="4">Murein-degrading enzyme. May play a role in recycling of muropeptides during cell elongation and/or cell division.</text>
</comment>
<dbReference type="PANTHER" id="PTHR30124:SF0">
    <property type="entry name" value="MEMBRANE-BOUND LYTIC MUREIN TRANSGLYCOSYLASE A"/>
    <property type="match status" value="1"/>
</dbReference>
<feature type="domain" description="Lytic transglycosylase MltA" evidence="5">
    <location>
        <begin position="119"/>
        <end position="252"/>
    </location>
</feature>
<dbReference type="PIRSF" id="PIRSF019422">
    <property type="entry name" value="MltA"/>
    <property type="match status" value="1"/>
</dbReference>
<accession>A0ABX3KR20</accession>
<organism evidence="6 7">
    <name type="scientific">Salinivibrio costicola subsp. alcaliphilus</name>
    <dbReference type="NCBI Taxonomy" id="272773"/>
    <lineage>
        <taxon>Bacteria</taxon>
        <taxon>Pseudomonadati</taxon>
        <taxon>Pseudomonadota</taxon>
        <taxon>Gammaproteobacteria</taxon>
        <taxon>Vibrionales</taxon>
        <taxon>Vibrionaceae</taxon>
        <taxon>Salinivibrio</taxon>
    </lineage>
</organism>
<dbReference type="InterPro" id="IPR026044">
    <property type="entry name" value="MltA"/>
</dbReference>
<evidence type="ECO:0000259" key="5">
    <source>
        <dbReference type="SMART" id="SM00925"/>
    </source>
</evidence>
<dbReference type="PROSITE" id="PS51257">
    <property type="entry name" value="PROKAR_LIPOPROTEIN"/>
    <property type="match status" value="1"/>
</dbReference>
<dbReference type="SMART" id="SM00925">
    <property type="entry name" value="MltA"/>
    <property type="match status" value="1"/>
</dbReference>
<keyword evidence="2 4" id="KW-0456">Lyase</keyword>
<dbReference type="NCBIfam" id="NF008366">
    <property type="entry name" value="PRK11162.1"/>
    <property type="match status" value="1"/>
</dbReference>
<dbReference type="SUPFAM" id="SSF50685">
    <property type="entry name" value="Barwin-like endoglucanases"/>
    <property type="match status" value="1"/>
</dbReference>
<comment type="caution">
    <text evidence="6">The sequence shown here is derived from an EMBL/GenBank/DDBJ whole genome shotgun (WGS) entry which is preliminary data.</text>
</comment>
<evidence type="ECO:0000313" key="7">
    <source>
        <dbReference type="Proteomes" id="UP000189431"/>
    </source>
</evidence>
<dbReference type="Pfam" id="PF03562">
    <property type="entry name" value="MltA"/>
    <property type="match status" value="1"/>
</dbReference>
<evidence type="ECO:0000256" key="2">
    <source>
        <dbReference type="ARBA" id="ARBA00023239"/>
    </source>
</evidence>
<evidence type="ECO:0000256" key="1">
    <source>
        <dbReference type="ARBA" id="ARBA00001420"/>
    </source>
</evidence>
<keyword evidence="7" id="KW-1185">Reference proteome</keyword>
<dbReference type="Gene3D" id="2.40.240.50">
    <property type="entry name" value="Barwin-like endoglucanases"/>
    <property type="match status" value="1"/>
</dbReference>
<dbReference type="EMBL" id="MUFR01000015">
    <property type="protein sequence ID" value="OOF34176.1"/>
    <property type="molecule type" value="Genomic_DNA"/>
</dbReference>
<dbReference type="Gene3D" id="2.40.40.10">
    <property type="entry name" value="RlpA-like domain"/>
    <property type="match status" value="1"/>
</dbReference>
<dbReference type="InterPro" id="IPR036908">
    <property type="entry name" value="RlpA-like_sf"/>
</dbReference>
<dbReference type="InterPro" id="IPR010611">
    <property type="entry name" value="3D_dom"/>
</dbReference>
<name>A0ABX3KR20_SALCS</name>
<protein>
    <recommendedName>
        <fullName evidence="4">Membrane-bound lytic murein transglycosylase A</fullName>
        <ecNumber evidence="4">4.2.2.n1</ecNumber>
    </recommendedName>
    <alternativeName>
        <fullName evidence="4">Murein hydrolase A</fullName>
    </alternativeName>
</protein>
<dbReference type="RefSeq" id="WP_021022037.1">
    <property type="nucleotide sequence ID" value="NZ_MUFR01000015.1"/>
</dbReference>
<evidence type="ECO:0000256" key="4">
    <source>
        <dbReference type="PIRNR" id="PIRNR019422"/>
    </source>
</evidence>
<dbReference type="CDD" id="cd14485">
    <property type="entry name" value="mltA_like_LT_A"/>
    <property type="match status" value="1"/>
</dbReference>
<proteinExistence type="predicted"/>